<evidence type="ECO:0000313" key="1">
    <source>
        <dbReference type="EMBL" id="QII09711.1"/>
    </source>
</evidence>
<accession>A0A6G7GJW2</accession>
<reference evidence="1 2" key="1">
    <citation type="submission" date="2020-02" db="EMBL/GenBank/DDBJ databases">
        <title>Newly sequenced genome of strain CSTR1 showed variability in Candidatus Kuenenia stuttgartiensis genomes.</title>
        <authorList>
            <person name="Ding C."/>
            <person name="Adrian L."/>
        </authorList>
    </citation>
    <scope>NUCLEOTIDE SEQUENCE [LARGE SCALE GENOMIC DNA]</scope>
    <source>
        <strain evidence="1 2">CSTR1</strain>
    </source>
</reference>
<proteinExistence type="predicted"/>
<evidence type="ECO:0000313" key="2">
    <source>
        <dbReference type="Proteomes" id="UP000501926"/>
    </source>
</evidence>
<gene>
    <name evidence="1" type="ORF">KsCSTR_03320</name>
</gene>
<sequence>MPFSIALNVNKIQHVSKVYSCVFIKTSKSHAFFKKLNCYKYSLIAFFQKTEKVPYENSTN</sequence>
<name>A0A6G7GJW2_KUEST</name>
<protein>
    <submittedName>
        <fullName evidence="1">Uncharacterized protein</fullName>
    </submittedName>
</protein>
<dbReference type="AlphaFoldDB" id="A0A6G7GJW2"/>
<dbReference type="Proteomes" id="UP000501926">
    <property type="component" value="Chromosome"/>
</dbReference>
<organism evidence="1 2">
    <name type="scientific">Kuenenia stuttgartiensis</name>
    <dbReference type="NCBI Taxonomy" id="174633"/>
    <lineage>
        <taxon>Bacteria</taxon>
        <taxon>Pseudomonadati</taxon>
        <taxon>Planctomycetota</taxon>
        <taxon>Candidatus Brocadiia</taxon>
        <taxon>Candidatus Brocadiales</taxon>
        <taxon>Candidatus Brocadiaceae</taxon>
        <taxon>Candidatus Kuenenia</taxon>
    </lineage>
</organism>
<dbReference type="EMBL" id="CP049055">
    <property type="protein sequence ID" value="QII09711.1"/>
    <property type="molecule type" value="Genomic_DNA"/>
</dbReference>